<comment type="caution">
    <text evidence="10">The sequence shown here is derived from an EMBL/GenBank/DDBJ whole genome shotgun (WGS) entry which is preliminary data.</text>
</comment>
<dbReference type="InterPro" id="IPR013785">
    <property type="entry name" value="Aldolase_TIM"/>
</dbReference>
<dbReference type="PANTHER" id="PTHR11082:SF31">
    <property type="entry name" value="TRNA-DIHYDROURIDINE(20A_20B) SYNTHASE [NAD(P)+]-LIKE"/>
    <property type="match status" value="1"/>
</dbReference>
<evidence type="ECO:0000313" key="10">
    <source>
        <dbReference type="EMBL" id="PVU97151.1"/>
    </source>
</evidence>
<keyword evidence="6" id="KW-0560">Oxidoreductase</keyword>
<evidence type="ECO:0000256" key="7">
    <source>
        <dbReference type="ARBA" id="ARBA00048342"/>
    </source>
</evidence>
<dbReference type="GO" id="GO:0017150">
    <property type="term" value="F:tRNA dihydrouridine synthase activity"/>
    <property type="evidence" value="ECO:0007669"/>
    <property type="project" value="InterPro"/>
</dbReference>
<dbReference type="InterPro" id="IPR018517">
    <property type="entry name" value="tRNA_hU_synthase_CS"/>
</dbReference>
<dbReference type="PROSITE" id="PS01136">
    <property type="entry name" value="UPF0034"/>
    <property type="match status" value="1"/>
</dbReference>
<keyword evidence="4" id="KW-0507">mRNA processing</keyword>
<dbReference type="InterPro" id="IPR035587">
    <property type="entry name" value="DUS-like_FMN-bd"/>
</dbReference>
<dbReference type="SUPFAM" id="SSF51395">
    <property type="entry name" value="FMN-linked oxidoreductases"/>
    <property type="match status" value="1"/>
</dbReference>
<proteinExistence type="predicted"/>
<reference evidence="10 11" key="1">
    <citation type="journal article" date="2018" name="MBio">
        <title>Comparative Genomics Reveals the Core Gene Toolbox for the Fungus-Insect Symbiosis.</title>
        <authorList>
            <person name="Wang Y."/>
            <person name="Stata M."/>
            <person name="Wang W."/>
            <person name="Stajich J.E."/>
            <person name="White M.M."/>
            <person name="Moncalvo J.M."/>
        </authorList>
    </citation>
    <scope>NUCLEOTIDE SEQUENCE [LARGE SCALE GENOMIC DNA]</scope>
    <source>
        <strain evidence="10 11">SWE-8-4</strain>
    </source>
</reference>
<sequence>MILADVFRASEFGRQDFTTNSKDSPTVLQFAANNYKDFSEAAELVAPYVDALDLNCGCPQKWAIKEEIGSFLLEEPERVADMIRAVKNRVDIQCSIKIRKHIDERKTIEMVKRAEAAGVDWITIHGRTKKQSSKEPVDMEIIKLVKDLATVPVVANGGIFSLADSQTISNYTKVDGVMAARGLLKNPALFAGYQITPFDAIQKYVNASIKYGTPHFIFHHHLMYMLEGLLSNAG</sequence>
<evidence type="ECO:0000256" key="3">
    <source>
        <dbReference type="ARBA" id="ARBA00022643"/>
    </source>
</evidence>
<evidence type="ECO:0000259" key="9">
    <source>
        <dbReference type="Pfam" id="PF01207"/>
    </source>
</evidence>
<evidence type="ECO:0000256" key="5">
    <source>
        <dbReference type="ARBA" id="ARBA00022694"/>
    </source>
</evidence>
<dbReference type="OrthoDB" id="9977870at2759"/>
<dbReference type="GO" id="GO:0050660">
    <property type="term" value="F:flavin adenine dinucleotide binding"/>
    <property type="evidence" value="ECO:0007669"/>
    <property type="project" value="InterPro"/>
</dbReference>
<dbReference type="Proteomes" id="UP000245383">
    <property type="component" value="Unassembled WGS sequence"/>
</dbReference>
<evidence type="ECO:0000256" key="2">
    <source>
        <dbReference type="ARBA" id="ARBA00022630"/>
    </source>
</evidence>
<gene>
    <name evidence="10" type="ORF">BB561_000732</name>
</gene>
<dbReference type="STRING" id="133385.A0A2T9YXS8"/>
<evidence type="ECO:0000256" key="8">
    <source>
        <dbReference type="ARBA" id="ARBA00049447"/>
    </source>
</evidence>
<keyword evidence="3" id="KW-0288">FMN</keyword>
<organism evidence="10 11">
    <name type="scientific">Smittium simulii</name>
    <dbReference type="NCBI Taxonomy" id="133385"/>
    <lineage>
        <taxon>Eukaryota</taxon>
        <taxon>Fungi</taxon>
        <taxon>Fungi incertae sedis</taxon>
        <taxon>Zoopagomycota</taxon>
        <taxon>Kickxellomycotina</taxon>
        <taxon>Harpellomycetes</taxon>
        <taxon>Harpellales</taxon>
        <taxon>Legeriomycetaceae</taxon>
        <taxon>Smittium</taxon>
    </lineage>
</organism>
<feature type="domain" description="DUS-like FMN-binding" evidence="9">
    <location>
        <begin position="9"/>
        <end position="227"/>
    </location>
</feature>
<dbReference type="EMBL" id="MBFR01000017">
    <property type="protein sequence ID" value="PVU97151.1"/>
    <property type="molecule type" value="Genomic_DNA"/>
</dbReference>
<dbReference type="Gene3D" id="3.20.20.70">
    <property type="entry name" value="Aldolase class I"/>
    <property type="match status" value="1"/>
</dbReference>
<comment type="catalytic activity">
    <reaction evidence="7">
        <text>a 5,6-dihydrouridine in mRNA + NAD(+) = a uridine in mRNA + NADH + H(+)</text>
        <dbReference type="Rhea" id="RHEA:69851"/>
        <dbReference type="Rhea" id="RHEA-COMP:14658"/>
        <dbReference type="Rhea" id="RHEA-COMP:17789"/>
        <dbReference type="ChEBI" id="CHEBI:15378"/>
        <dbReference type="ChEBI" id="CHEBI:57540"/>
        <dbReference type="ChEBI" id="CHEBI:57945"/>
        <dbReference type="ChEBI" id="CHEBI:65315"/>
        <dbReference type="ChEBI" id="CHEBI:74443"/>
    </reaction>
    <physiologicalReaction direction="right-to-left" evidence="7">
        <dbReference type="Rhea" id="RHEA:69853"/>
    </physiologicalReaction>
</comment>
<keyword evidence="5" id="KW-0819">tRNA processing</keyword>
<evidence type="ECO:0000256" key="6">
    <source>
        <dbReference type="ARBA" id="ARBA00023002"/>
    </source>
</evidence>
<dbReference type="CDD" id="cd02801">
    <property type="entry name" value="DUS_like_FMN"/>
    <property type="match status" value="1"/>
</dbReference>
<name>A0A2T9YXS8_9FUNG</name>
<evidence type="ECO:0000256" key="1">
    <source>
        <dbReference type="ARBA" id="ARBA00001917"/>
    </source>
</evidence>
<evidence type="ECO:0000256" key="4">
    <source>
        <dbReference type="ARBA" id="ARBA00022664"/>
    </source>
</evidence>
<comment type="cofactor">
    <cofactor evidence="1">
        <name>FMN</name>
        <dbReference type="ChEBI" id="CHEBI:58210"/>
    </cofactor>
</comment>
<keyword evidence="11" id="KW-1185">Reference proteome</keyword>
<protein>
    <recommendedName>
        <fullName evidence="9">DUS-like FMN-binding domain-containing protein</fullName>
    </recommendedName>
</protein>
<keyword evidence="2" id="KW-0285">Flavoprotein</keyword>
<evidence type="ECO:0000313" key="11">
    <source>
        <dbReference type="Proteomes" id="UP000245383"/>
    </source>
</evidence>
<comment type="catalytic activity">
    <reaction evidence="8">
        <text>a 5,6-dihydrouridine in mRNA + NADP(+) = a uridine in mRNA + NADPH + H(+)</text>
        <dbReference type="Rhea" id="RHEA:69855"/>
        <dbReference type="Rhea" id="RHEA-COMP:14658"/>
        <dbReference type="Rhea" id="RHEA-COMP:17789"/>
        <dbReference type="ChEBI" id="CHEBI:15378"/>
        <dbReference type="ChEBI" id="CHEBI:57783"/>
        <dbReference type="ChEBI" id="CHEBI:58349"/>
        <dbReference type="ChEBI" id="CHEBI:65315"/>
        <dbReference type="ChEBI" id="CHEBI:74443"/>
    </reaction>
    <physiologicalReaction direction="right-to-left" evidence="8">
        <dbReference type="Rhea" id="RHEA:69857"/>
    </physiologicalReaction>
</comment>
<dbReference type="Pfam" id="PF01207">
    <property type="entry name" value="Dus"/>
    <property type="match status" value="1"/>
</dbReference>
<dbReference type="PANTHER" id="PTHR11082">
    <property type="entry name" value="TRNA-DIHYDROURIDINE SYNTHASE"/>
    <property type="match status" value="1"/>
</dbReference>
<dbReference type="AlphaFoldDB" id="A0A2T9YXS8"/>
<accession>A0A2T9YXS8</accession>
<dbReference type="GO" id="GO:0006397">
    <property type="term" value="P:mRNA processing"/>
    <property type="evidence" value="ECO:0007669"/>
    <property type="project" value="UniProtKB-KW"/>
</dbReference>